<accession>A0A098FZT1</accession>
<reference evidence="3" key="1">
    <citation type="submission" date="2014-09" db="EMBL/GenBank/DDBJ databases">
        <authorList>
            <person name="Gomez-Valero L."/>
        </authorList>
    </citation>
    <scope>NUCLEOTIDE SEQUENCE [LARGE SCALE GENOMIC DNA]</scope>
    <source>
        <strain evidence="3">ATCC700992</strain>
    </source>
</reference>
<dbReference type="RefSeq" id="WP_045094567.1">
    <property type="nucleotide sequence ID" value="NZ_LN614827.1"/>
</dbReference>
<dbReference type="OrthoDB" id="5643032at2"/>
<dbReference type="KEGG" id="lfa:LFA_0268"/>
<evidence type="ECO:0000313" key="2">
    <source>
        <dbReference type="EMBL" id="CEG55742.1"/>
    </source>
</evidence>
<gene>
    <name evidence="2" type="ORF">LFA_0268</name>
</gene>
<dbReference type="InterPro" id="IPR038498">
    <property type="entry name" value="OspF/SpvC_sf"/>
</dbReference>
<dbReference type="HOGENOM" id="CLU_461374_0_0_6"/>
<proteinExistence type="predicted"/>
<dbReference type="EMBL" id="LN614827">
    <property type="protein sequence ID" value="CEG55742.1"/>
    <property type="molecule type" value="Genomic_DNA"/>
</dbReference>
<evidence type="ECO:0000313" key="3">
    <source>
        <dbReference type="Proteomes" id="UP000032430"/>
    </source>
</evidence>
<feature type="region of interest" description="Disordered" evidence="1">
    <location>
        <begin position="528"/>
        <end position="564"/>
    </location>
</feature>
<dbReference type="Gene3D" id="3.30.2430.10">
    <property type="entry name" value="phosphothreonine lyase"/>
    <property type="match status" value="1"/>
</dbReference>
<organism evidence="2 3">
    <name type="scientific">Legionella fallonii LLAP-10</name>
    <dbReference type="NCBI Taxonomy" id="1212491"/>
    <lineage>
        <taxon>Bacteria</taxon>
        <taxon>Pseudomonadati</taxon>
        <taxon>Pseudomonadota</taxon>
        <taxon>Gammaproteobacteria</taxon>
        <taxon>Legionellales</taxon>
        <taxon>Legionellaceae</taxon>
        <taxon>Legionella</taxon>
    </lineage>
</organism>
<dbReference type="AlphaFoldDB" id="A0A098FZT1"/>
<sequence>MPGQTKNTEEMIAEDSDLLEMSYSKLNLTYPQFTKIKVGDYVAYIGGVLSPWSKPNTAENRDNGQLSEKNTDADAFAAFKLDKMKGYKDSAWKIHLSIHPADLDKAWDLLYPMLLEQRVPCFKTARINAAQRLLHEISQVDEQFLSDHGLTRQKKELAMRDILRVSNGMQITIYIPEGKEQEYNKILAAIEPRLYKAGVRPGIIDQSDRTLGIYSSVRHVGDEYTTHEKVSGYKSIGVKDPFIPVKSLQDEIQIKWYGLAYERHIEKIQIALQQVIDAELKYKNGVHTKKEFAQVCDVAMEYFERWHELLKQAKNLTALSAKDKQGFDNFKKWIDDGYRLIPTLRKHDNKKIKEAEDALLSSLKINSTPLTPFRQLRRQNARFGLNKRLTPVADMEQKGNTKPLALVEQEIPSATVLQELFLHRKKSFKELQTGHLSQISPLIIEQEPTNNTSTTSREPSVIEETPHYHSYLWKLLGGLLGLCLGLVVDLCLIPWTLGVSLIVLPLLGTVTGGLIGWGTESLFVKHPAEHEKEQPIANPAPQNRREDESGLEQQLSASRGVRKLRMFDEEKQPLLADKEVEQQVAHQSIAP</sequence>
<dbReference type="Proteomes" id="UP000032430">
    <property type="component" value="Chromosome I"/>
</dbReference>
<name>A0A098FZT1_9GAMM</name>
<keyword evidence="3" id="KW-1185">Reference proteome</keyword>
<protein>
    <submittedName>
        <fullName evidence="2">Uncharacterized protein</fullName>
    </submittedName>
</protein>
<evidence type="ECO:0000256" key="1">
    <source>
        <dbReference type="SAM" id="MobiDB-lite"/>
    </source>
</evidence>